<keyword evidence="1" id="KW-0472">Membrane</keyword>
<evidence type="ECO:0000256" key="1">
    <source>
        <dbReference type="SAM" id="Phobius"/>
    </source>
</evidence>
<protein>
    <submittedName>
        <fullName evidence="2">Uncharacterized protein</fullName>
    </submittedName>
</protein>
<keyword evidence="3" id="KW-1185">Reference proteome</keyword>
<feature type="non-terminal residue" evidence="2">
    <location>
        <position position="114"/>
    </location>
</feature>
<evidence type="ECO:0000313" key="2">
    <source>
        <dbReference type="EMBL" id="KAH3703631.1"/>
    </source>
</evidence>
<dbReference type="PANTHER" id="PTHR13800">
    <property type="entry name" value="TRANSIENT RECEPTOR POTENTIAL CATION CHANNEL, SUBFAMILY M, MEMBER 6"/>
    <property type="match status" value="1"/>
</dbReference>
<dbReference type="AlphaFoldDB" id="A0A9D3YSA4"/>
<organism evidence="2 3">
    <name type="scientific">Dreissena polymorpha</name>
    <name type="common">Zebra mussel</name>
    <name type="synonym">Mytilus polymorpha</name>
    <dbReference type="NCBI Taxonomy" id="45954"/>
    <lineage>
        <taxon>Eukaryota</taxon>
        <taxon>Metazoa</taxon>
        <taxon>Spiralia</taxon>
        <taxon>Lophotrochozoa</taxon>
        <taxon>Mollusca</taxon>
        <taxon>Bivalvia</taxon>
        <taxon>Autobranchia</taxon>
        <taxon>Heteroconchia</taxon>
        <taxon>Euheterodonta</taxon>
        <taxon>Imparidentia</taxon>
        <taxon>Neoheterodontei</taxon>
        <taxon>Myida</taxon>
        <taxon>Dreissenoidea</taxon>
        <taxon>Dreissenidae</taxon>
        <taxon>Dreissena</taxon>
    </lineage>
</organism>
<dbReference type="GO" id="GO:0099604">
    <property type="term" value="F:ligand-gated calcium channel activity"/>
    <property type="evidence" value="ECO:0007669"/>
    <property type="project" value="TreeGrafter"/>
</dbReference>
<dbReference type="InterPro" id="IPR050927">
    <property type="entry name" value="TRPM"/>
</dbReference>
<accession>A0A9D3YSA4</accession>
<dbReference type="PANTHER" id="PTHR13800:SF12">
    <property type="entry name" value="TRANSIENT RECEPTOR POTENTIAL CATION CHANNEL SUBFAMILY M MEMBER-LIKE 2"/>
    <property type="match status" value="1"/>
</dbReference>
<reference evidence="2" key="2">
    <citation type="submission" date="2020-11" db="EMBL/GenBank/DDBJ databases">
        <authorList>
            <person name="McCartney M.A."/>
            <person name="Auch B."/>
            <person name="Kono T."/>
            <person name="Mallez S."/>
            <person name="Becker A."/>
            <person name="Gohl D.M."/>
            <person name="Silverstein K.A.T."/>
            <person name="Koren S."/>
            <person name="Bechman K.B."/>
            <person name="Herman A."/>
            <person name="Abrahante J.E."/>
            <person name="Garbe J."/>
        </authorList>
    </citation>
    <scope>NUCLEOTIDE SEQUENCE</scope>
    <source>
        <strain evidence="2">Duluth1</strain>
        <tissue evidence="2">Whole animal</tissue>
    </source>
</reference>
<gene>
    <name evidence="2" type="ORF">DPMN_078670</name>
</gene>
<proteinExistence type="predicted"/>
<dbReference type="EMBL" id="JAIWYP010000015">
    <property type="protein sequence ID" value="KAH3703631.1"/>
    <property type="molecule type" value="Genomic_DNA"/>
</dbReference>
<dbReference type="Proteomes" id="UP000828390">
    <property type="component" value="Unassembled WGS sequence"/>
</dbReference>
<reference evidence="2" key="1">
    <citation type="journal article" date="2019" name="bioRxiv">
        <title>The Genome of the Zebra Mussel, Dreissena polymorpha: A Resource for Invasive Species Research.</title>
        <authorList>
            <person name="McCartney M.A."/>
            <person name="Auch B."/>
            <person name="Kono T."/>
            <person name="Mallez S."/>
            <person name="Zhang Y."/>
            <person name="Obille A."/>
            <person name="Becker A."/>
            <person name="Abrahante J.E."/>
            <person name="Garbe J."/>
            <person name="Badalamenti J.P."/>
            <person name="Herman A."/>
            <person name="Mangelson H."/>
            <person name="Liachko I."/>
            <person name="Sullivan S."/>
            <person name="Sone E.D."/>
            <person name="Koren S."/>
            <person name="Silverstein K.A.T."/>
            <person name="Beckman K.B."/>
            <person name="Gohl D.M."/>
        </authorList>
    </citation>
    <scope>NUCLEOTIDE SEQUENCE</scope>
    <source>
        <strain evidence="2">Duluth1</strain>
        <tissue evidence="2">Whole animal</tissue>
    </source>
</reference>
<dbReference type="GO" id="GO:0005886">
    <property type="term" value="C:plasma membrane"/>
    <property type="evidence" value="ECO:0007669"/>
    <property type="project" value="TreeGrafter"/>
</dbReference>
<sequence length="114" mass="13052">MRLVTNETRAIVLVPTTFDRAQMLKVAGCTWWSDTGRIKVFFNKMQAPKTKFTFNVISYLAFLILFAYVLLFDLPKTVSTMEFVLMAWVLTVLVEEIRQAEGGIRFGRTVFTGS</sequence>
<keyword evidence="1" id="KW-1133">Transmembrane helix</keyword>
<keyword evidence="1" id="KW-0812">Transmembrane</keyword>
<evidence type="ECO:0000313" key="3">
    <source>
        <dbReference type="Proteomes" id="UP000828390"/>
    </source>
</evidence>
<comment type="caution">
    <text evidence="2">The sequence shown here is derived from an EMBL/GenBank/DDBJ whole genome shotgun (WGS) entry which is preliminary data.</text>
</comment>
<feature type="transmembrane region" description="Helical" evidence="1">
    <location>
        <begin position="52"/>
        <end position="71"/>
    </location>
</feature>
<name>A0A9D3YSA4_DREPO</name>